<feature type="region of interest" description="Disordered" evidence="2">
    <location>
        <begin position="213"/>
        <end position="324"/>
    </location>
</feature>
<feature type="coiled-coil region" evidence="1">
    <location>
        <begin position="86"/>
        <end position="113"/>
    </location>
</feature>
<dbReference type="Proteomes" id="UP000030745">
    <property type="component" value="Unassembled WGS sequence"/>
</dbReference>
<name>A0A067D252_SAPPC</name>
<feature type="compositionally biased region" description="Polar residues" evidence="2">
    <location>
        <begin position="300"/>
        <end position="310"/>
    </location>
</feature>
<dbReference type="KEGG" id="spar:SPRG_01905"/>
<sequence length="324" mass="35253">MLGEPSLLDASTSCARMDRRALAQRLADLQGDVSKLASRLAAPATGGPPVAAVRDVAPAVMAPLGPSAVRRAHGPSTIPGGRMGNLIRLQRELHDLRNENDQLRFEMAQMKRSVAAAHAKLRSYDALHGAYADLQAQCATLQQSLELSESIRARQKTLLQRSYHDTSDLQSTSHHEASVLRVQAPPRAPPQSNPTIQRAFDPTETWHASHVMPSTQALDATTSSTKSKRKLPVTKTKRCTTTKKTLLVPPQSSPEPPPLRKRKPKPVASTAPPVKAPVKVGGTTSRRKTALESSFLAPTRASQARTQDTLQRTRKSTTHHPIHR</sequence>
<dbReference type="RefSeq" id="XP_012195861.1">
    <property type="nucleotide sequence ID" value="XM_012340471.1"/>
</dbReference>
<dbReference type="GeneID" id="24124483"/>
<evidence type="ECO:0000313" key="3">
    <source>
        <dbReference type="EMBL" id="KDO33092.1"/>
    </source>
</evidence>
<feature type="compositionally biased region" description="Basic residues" evidence="2">
    <location>
        <begin position="226"/>
        <end position="241"/>
    </location>
</feature>
<evidence type="ECO:0000256" key="2">
    <source>
        <dbReference type="SAM" id="MobiDB-lite"/>
    </source>
</evidence>
<keyword evidence="1" id="KW-0175">Coiled coil</keyword>
<dbReference type="EMBL" id="KK583193">
    <property type="protein sequence ID" value="KDO33092.1"/>
    <property type="molecule type" value="Genomic_DNA"/>
</dbReference>
<protein>
    <submittedName>
        <fullName evidence="3">Uncharacterized protein</fullName>
    </submittedName>
</protein>
<dbReference type="AlphaFoldDB" id="A0A067D252"/>
<dbReference type="OMA" id="TSCARMD"/>
<dbReference type="OrthoDB" id="79533at2759"/>
<organism evidence="3 4">
    <name type="scientific">Saprolegnia parasitica (strain CBS 223.65)</name>
    <dbReference type="NCBI Taxonomy" id="695850"/>
    <lineage>
        <taxon>Eukaryota</taxon>
        <taxon>Sar</taxon>
        <taxon>Stramenopiles</taxon>
        <taxon>Oomycota</taxon>
        <taxon>Saprolegniomycetes</taxon>
        <taxon>Saprolegniales</taxon>
        <taxon>Saprolegniaceae</taxon>
        <taxon>Saprolegnia</taxon>
    </lineage>
</organism>
<reference evidence="3 4" key="1">
    <citation type="journal article" date="2013" name="PLoS Genet.">
        <title>Distinctive expansion of potential virulence genes in the genome of the oomycete fish pathogen Saprolegnia parasitica.</title>
        <authorList>
            <person name="Jiang R.H."/>
            <person name="de Bruijn I."/>
            <person name="Haas B.J."/>
            <person name="Belmonte R."/>
            <person name="Lobach L."/>
            <person name="Christie J."/>
            <person name="van den Ackerveken G."/>
            <person name="Bottin A."/>
            <person name="Bulone V."/>
            <person name="Diaz-Moreno S.M."/>
            <person name="Dumas B."/>
            <person name="Fan L."/>
            <person name="Gaulin E."/>
            <person name="Govers F."/>
            <person name="Grenville-Briggs L.J."/>
            <person name="Horner N.R."/>
            <person name="Levin J.Z."/>
            <person name="Mammella M."/>
            <person name="Meijer H.J."/>
            <person name="Morris P."/>
            <person name="Nusbaum C."/>
            <person name="Oome S."/>
            <person name="Phillips A.J."/>
            <person name="van Rooyen D."/>
            <person name="Rzeszutek E."/>
            <person name="Saraiva M."/>
            <person name="Secombes C.J."/>
            <person name="Seidl M.F."/>
            <person name="Snel B."/>
            <person name="Stassen J.H."/>
            <person name="Sykes S."/>
            <person name="Tripathy S."/>
            <person name="van den Berg H."/>
            <person name="Vega-Arreguin J.C."/>
            <person name="Wawra S."/>
            <person name="Young S.K."/>
            <person name="Zeng Q."/>
            <person name="Dieguez-Uribeondo J."/>
            <person name="Russ C."/>
            <person name="Tyler B.M."/>
            <person name="van West P."/>
        </authorList>
    </citation>
    <scope>NUCLEOTIDE SEQUENCE [LARGE SCALE GENOMIC DNA]</scope>
    <source>
        <strain evidence="3 4">CBS 223.65</strain>
    </source>
</reference>
<feature type="compositionally biased region" description="Polar residues" evidence="2">
    <location>
        <begin position="213"/>
        <end position="225"/>
    </location>
</feature>
<evidence type="ECO:0000256" key="1">
    <source>
        <dbReference type="SAM" id="Coils"/>
    </source>
</evidence>
<keyword evidence="4" id="KW-1185">Reference proteome</keyword>
<proteinExistence type="predicted"/>
<dbReference type="VEuPathDB" id="FungiDB:SPRG_01905"/>
<gene>
    <name evidence="3" type="ORF">SPRG_01905</name>
</gene>
<feature type="compositionally biased region" description="Basic residues" evidence="2">
    <location>
        <begin position="312"/>
        <end position="324"/>
    </location>
</feature>
<dbReference type="STRING" id="695850.A0A067D252"/>
<accession>A0A067D252</accession>
<evidence type="ECO:0000313" key="4">
    <source>
        <dbReference type="Proteomes" id="UP000030745"/>
    </source>
</evidence>